<evidence type="ECO:0000313" key="6">
    <source>
        <dbReference type="EMBL" id="KAK5146516.1"/>
    </source>
</evidence>
<dbReference type="EMBL" id="JAVRRR010000083">
    <property type="protein sequence ID" value="KAK5146516.1"/>
    <property type="molecule type" value="Genomic_DNA"/>
</dbReference>
<keyword evidence="2" id="KW-0285">Flavoprotein</keyword>
<protein>
    <recommendedName>
        <fullName evidence="5">Rhodanese domain-containing protein</fullName>
    </recommendedName>
</protein>
<accession>A0ABR0LBS1</accession>
<organism evidence="6 7">
    <name type="scientific">Rachicladosporium monterosium</name>
    <dbReference type="NCBI Taxonomy" id="1507873"/>
    <lineage>
        <taxon>Eukaryota</taxon>
        <taxon>Fungi</taxon>
        <taxon>Dikarya</taxon>
        <taxon>Ascomycota</taxon>
        <taxon>Pezizomycotina</taxon>
        <taxon>Dothideomycetes</taxon>
        <taxon>Dothideomycetidae</taxon>
        <taxon>Cladosporiales</taxon>
        <taxon>Cladosporiaceae</taxon>
        <taxon>Rachicladosporium</taxon>
    </lineage>
</organism>
<dbReference type="Pfam" id="PF00890">
    <property type="entry name" value="FAD_binding_2"/>
    <property type="match status" value="1"/>
</dbReference>
<dbReference type="Gene3D" id="3.50.50.60">
    <property type="entry name" value="FAD/NAD(P)-binding domain"/>
    <property type="match status" value="2"/>
</dbReference>
<dbReference type="InterPro" id="IPR001763">
    <property type="entry name" value="Rhodanese-like_dom"/>
</dbReference>
<gene>
    <name evidence="6" type="ORF">LTR32_001911</name>
</gene>
<evidence type="ECO:0000256" key="3">
    <source>
        <dbReference type="ARBA" id="ARBA00022827"/>
    </source>
</evidence>
<evidence type="ECO:0000256" key="2">
    <source>
        <dbReference type="ARBA" id="ARBA00022630"/>
    </source>
</evidence>
<proteinExistence type="inferred from homology"/>
<comment type="caution">
    <text evidence="6">The sequence shown here is derived from an EMBL/GenBank/DDBJ whole genome shotgun (WGS) entry which is preliminary data.</text>
</comment>
<sequence length="639" mass="69841">MTKDPASTGLRHSGAMKCRNKDQSWIFAHTIIRNEAKMRELATYQIRQAPSPLPPSPSSDVLTAEHWGILSAIADTVVPSYAPLAGNRLLQHPLRGEVYQASCKRLEHGIGLPDANVLATSYLAEGAFAQEEFKDGLTRLINLQLHEEARKQLIFILDALGSRAGSLLLTGYTTPLDCLPIQTREEILRGWADSRLPLLRQLHRSFTTLVKVLWVRTSPTLGLVLNYPRTPVHQNAPGTSYPFTFLQIPPSTDNVPEVLEADVVVVGSGCGGAVAAKTFAEAGMKVIVVDKSYYWPPEHLPMSEHEGFAHLFANGGALQSDDSTMAIVAGSAWGGGGTVNWSASLQTQGFIRREWSHKFGLTHFTSAAYQADLDAVCDRMGVVWDEDTMPWEGSILTTVINEFENLDGEGYGVKLEANCMLPGFFLPLFPWRSGLEFKEFAAKMKRMTGYISLARDRYGGRVYPDPVDSSQARIQYAPSKHDKAHILEGMVHLAELLYVEGAKEIFTSIPSTPSFVRPFADPEAKVQVTGIHAPSINDAEFQAWLTKLRRAGLPSPDTGFASAHQMGSCRMGTSPHNSAVDPNGRVWGTQGLYVCDASVFPSASGVNPMVTNMAISRGVARHIVEREGVSPSTAARSRL</sequence>
<evidence type="ECO:0000256" key="1">
    <source>
        <dbReference type="ARBA" id="ARBA00010790"/>
    </source>
</evidence>
<dbReference type="InterPro" id="IPR003953">
    <property type="entry name" value="FAD-dep_OxRdtase_2_FAD-bd"/>
</dbReference>
<dbReference type="Pfam" id="PF00732">
    <property type="entry name" value="GMC_oxred_N"/>
    <property type="match status" value="1"/>
</dbReference>
<dbReference type="SUPFAM" id="SSF51905">
    <property type="entry name" value="FAD/NAD(P)-binding domain"/>
    <property type="match status" value="1"/>
</dbReference>
<dbReference type="PRINTS" id="PR00411">
    <property type="entry name" value="PNDRDTASEI"/>
</dbReference>
<feature type="domain" description="Rhodanese" evidence="5">
    <location>
        <begin position="260"/>
        <end position="304"/>
    </location>
</feature>
<evidence type="ECO:0000313" key="7">
    <source>
        <dbReference type="Proteomes" id="UP001308179"/>
    </source>
</evidence>
<evidence type="ECO:0000259" key="5">
    <source>
        <dbReference type="PROSITE" id="PS50206"/>
    </source>
</evidence>
<keyword evidence="7" id="KW-1185">Reference proteome</keyword>
<comment type="similarity">
    <text evidence="1">Belongs to the GMC oxidoreductase family.</text>
</comment>
<dbReference type="InterPro" id="IPR007867">
    <property type="entry name" value="GMC_OxRtase_C"/>
</dbReference>
<keyword evidence="4" id="KW-0560">Oxidoreductase</keyword>
<dbReference type="PANTHER" id="PTHR46056">
    <property type="entry name" value="LONG-CHAIN-ALCOHOL OXIDASE"/>
    <property type="match status" value="1"/>
</dbReference>
<reference evidence="6 7" key="1">
    <citation type="submission" date="2023-08" db="EMBL/GenBank/DDBJ databases">
        <title>Black Yeasts Isolated from many extreme environments.</title>
        <authorList>
            <person name="Coleine C."/>
            <person name="Stajich J.E."/>
            <person name="Selbmann L."/>
        </authorList>
    </citation>
    <scope>NUCLEOTIDE SEQUENCE [LARGE SCALE GENOMIC DNA]</scope>
    <source>
        <strain evidence="6 7">CCFEE 5386</strain>
    </source>
</reference>
<name>A0ABR0LBS1_9PEZI</name>
<dbReference type="Proteomes" id="UP001308179">
    <property type="component" value="Unassembled WGS sequence"/>
</dbReference>
<keyword evidence="3" id="KW-0274">FAD</keyword>
<dbReference type="InterPro" id="IPR000172">
    <property type="entry name" value="GMC_OxRdtase_N"/>
</dbReference>
<dbReference type="PROSITE" id="PS50206">
    <property type="entry name" value="RHODANESE_3"/>
    <property type="match status" value="1"/>
</dbReference>
<dbReference type="PANTHER" id="PTHR46056:SF12">
    <property type="entry name" value="LONG-CHAIN-ALCOHOL OXIDASE"/>
    <property type="match status" value="1"/>
</dbReference>
<dbReference type="Pfam" id="PF05199">
    <property type="entry name" value="GMC_oxred_C"/>
    <property type="match status" value="1"/>
</dbReference>
<dbReference type="InterPro" id="IPR036188">
    <property type="entry name" value="FAD/NAD-bd_sf"/>
</dbReference>
<evidence type="ECO:0000256" key="4">
    <source>
        <dbReference type="ARBA" id="ARBA00023002"/>
    </source>
</evidence>